<sequence length="2050" mass="224060">MPFCYETLVDSGEADYVYFGSFVRPASKDVLIVKESKLIIYTLTQTNTEVLFDDDLKLTKKLARLSENGLVEHVLEYPFFGCVLSCCTLKQLIYTQTDNNESYVSTGSKRKKLNRSALSGYIDGIVLLMDDGNLLICYFNAKEFDIKIASSYTFRGYENLNDPDLNYETHMAVYEHKWEINNQINNEKVYSKNYLLVFTRKQTEINFMVLQSMYSSVRGCSVTVDKEGTGGAKGPGDPGRYCNTDEGHGDGVGVDNGGNGAQNTSVSGTATSATDTGPKLLLSGQSTFDINGKFNLSNSFIKNVTFIEGYYMPIVGLLITSYPEKIGNSAYNCYSGLSKWQNLGKKGTKDSAKDESVVSCSLLVLNIDLLTLNISIINRIDNLFIDTIGVRGFCYDDFVGFVCHNNDYLLWFKLFNSSVYYQLMNVYALFHPRLAHLASRGSKVSRDKLINNMNLNVELSDYRMEVIDSTCRQWDGIEEGQEGRKEAGGMSQEQGDRVSEKDAKFVLLLPAVAGKSVYYGRLVYRSGTIVNIEWSAVSVSSASKSASAEQVCGNHFDVLPISESDLLMATTSSSNLMQMLVLSRPTSASDTISLQCLLNVKSTGFLRSLNNFKFSPWVEVDVSSQSDMRSATVERGTGGLRSGERSGGELNYVIGIRNEKEIVEMVRKPLYYLQAVLGGEGRGDGIGLSVADSSEKSDERKLVYGKHAVTLNRKGLHIKDIGGTVTGSSSGSASVTGAADKHEEQLMLTFVHTGKVYRVYSSGVLVGGGEERVPLIGSADAKVVQCENVKNHLVLLTSDNKLHSVTVTDGSATAAKSKSEATPTKSGSRKTAKTPKARKADTEKEENEPVKVVKNVKAFNKVVGKGSYVSFLTVEDHLYLYNLETNESVFHLEGLHELNSMLRISYSSGDESVGYASNVSNTASSTDGNGNTATSTDGNGVGAGVGVERAQEEILMCYLTSVEDCLYLVLLISGHCIYVYQHYGRTFKLVQHKHIQPYPSLLLCESTPEDELGESTPVYKLVPRVRSHRVHSSELVTCPVVDVDKSQVVKFSREGSLDRGGEAREELKEVELTEEERDAVVEKFKARFEGFKWEIYTLKSSQKKLVIYSIQLVGNTKDVNGEAASLCTDELYLDEGALYLLSGRDSRLYVYEMSDHFDYYYGKFSHEVYEGLKVAHHSRLNVLYSGEGATNGGIGVASNGRIGGSTNAITDGGSNAITDGGSNGRIGGGSNGVTSGTTNAITDGGSNASGGTSGTGDNYILGDNYFVKTFSFDGGLRRVFQSVNLMSVSSRYYRYNKENNTIREATPGMSEHVAHAALRVGVMGSGTATGPKEAVGKLIALVVTVREDSLENYYNLLNTRNKLQLIHIDKEATKLDKLLVNRHLKVHIQYYQVLSSMSSSDTAYGAMGSDTVDGGVTAGGRANATVPTNNKANATVQSSGKAISGSQGSGKANPTVPSSGKANAGANGSGKANAGANGSGKANAGANGSGKADTTMVDLEEDNMIVTQDYVVLLHSSDLENILSYYKLDTFESVLSIKFGQIYERELILVGTNTNLGEYVESKGDVLILDFLHFDPLTLHHATIGGSRRGHSSRVGSGRNALDGEEALRQSRKAPLRKMALHYKKSFLYPITYVSTLESEMTVPFSPEYFTSADEDCGGVSGSGGGMKDGDGEGDGGALGPGGRENANLGQDSATARSTASNRLKDEQWLRNQFTDETNHIVHSVGSNIYIHEMKDVYSNQMIVRGAFNDLFTSISAISVFNKFLLIGDVLKGLSFFMYIYDSSNDSKNIIRIASTNPKINLPILSCSPLINRNTLTLLASDDNGNLLQFVPSNNINTDKDKLIIIGGVKFNNNIAQMLKYQDDVEYSIMAVGSCGSLYKVSMSSEDRFDFVKKFENAYESCRKNRLNIKHSCRSNLNLTKQMVNLQESIPTASQSVVSLDLLRDFYHENAEFYRNLMAKLNLNPYSLCTLARLGEVEVWTKRYHSANEPKFVSSDSFNSLNISDNQRPSYYKKYTNSVGSVILNILQRGHLSKSARVSKEANKTRKPVP</sequence>
<feature type="compositionally biased region" description="Low complexity" evidence="1">
    <location>
        <begin position="1458"/>
        <end position="1492"/>
    </location>
</feature>
<feature type="compositionally biased region" description="Polar residues" evidence="1">
    <location>
        <begin position="1425"/>
        <end position="1457"/>
    </location>
</feature>
<gene>
    <name evidence="3" type="ORF">TOT_020000838</name>
</gene>
<evidence type="ECO:0000256" key="1">
    <source>
        <dbReference type="SAM" id="MobiDB-lite"/>
    </source>
</evidence>
<dbReference type="GO" id="GO:0003676">
    <property type="term" value="F:nucleic acid binding"/>
    <property type="evidence" value="ECO:0007669"/>
    <property type="project" value="InterPro"/>
</dbReference>
<dbReference type="VEuPathDB" id="PiroplasmaDB:TOT_020000838"/>
<dbReference type="Proteomes" id="UP000003786">
    <property type="component" value="Chromosome 2"/>
</dbReference>
<proteinExistence type="predicted"/>
<feature type="region of interest" description="Disordered" evidence="1">
    <location>
        <begin position="1418"/>
        <end position="1493"/>
    </location>
</feature>
<dbReference type="KEGG" id="tot:TOT_020000838"/>
<feature type="region of interest" description="Disordered" evidence="1">
    <location>
        <begin position="1656"/>
        <end position="1702"/>
    </location>
</feature>
<dbReference type="EMBL" id="AP011947">
    <property type="protein sequence ID" value="BAM40583.1"/>
    <property type="molecule type" value="Genomic_DNA"/>
</dbReference>
<feature type="region of interest" description="Disordered" evidence="1">
    <location>
        <begin position="1585"/>
        <end position="1609"/>
    </location>
</feature>
<dbReference type="GeneID" id="20714954"/>
<feature type="compositionally biased region" description="Gly residues" evidence="1">
    <location>
        <begin position="1221"/>
        <end position="1231"/>
    </location>
</feature>
<evidence type="ECO:0000259" key="2">
    <source>
        <dbReference type="Pfam" id="PF03178"/>
    </source>
</evidence>
<dbReference type="STRING" id="869250.J4C8D2"/>
<feature type="domain" description="RSE1/DDB1/CPSF1 C-terminal" evidence="2">
    <location>
        <begin position="1719"/>
        <end position="1947"/>
    </location>
</feature>
<reference evidence="3 4" key="1">
    <citation type="journal article" date="2012" name="MBio">
        <title>Comparative genome analysis of three eukaryotic parasites with differing abilities to transform leukocytes reveals key mediators of Theileria-induced leukocyte transformation.</title>
        <authorList>
            <person name="Hayashida K."/>
            <person name="Hara Y."/>
            <person name="Abe T."/>
            <person name="Yamasaki C."/>
            <person name="Toyoda A."/>
            <person name="Kosuge T."/>
            <person name="Suzuki Y."/>
            <person name="Sato Y."/>
            <person name="Kawashima S."/>
            <person name="Katayama T."/>
            <person name="Wakaguri H."/>
            <person name="Inoue N."/>
            <person name="Homma K."/>
            <person name="Tada-Umezaki M."/>
            <person name="Yagi Y."/>
            <person name="Fujii Y."/>
            <person name="Habara T."/>
            <person name="Kanehisa M."/>
            <person name="Watanabe H."/>
            <person name="Ito K."/>
            <person name="Gojobori T."/>
            <person name="Sugawara H."/>
            <person name="Imanishi T."/>
            <person name="Weir W."/>
            <person name="Gardner M."/>
            <person name="Pain A."/>
            <person name="Shiels B."/>
            <person name="Hattori M."/>
            <person name="Nene V."/>
            <person name="Sugimoto C."/>
        </authorList>
    </citation>
    <scope>NUCLEOTIDE SEQUENCE [LARGE SCALE GENOMIC DNA]</scope>
    <source>
        <strain evidence="3 4">Shintoku</strain>
    </source>
</reference>
<dbReference type="OMA" id="IKTHEYL"/>
<dbReference type="RefSeq" id="XP_009690884.1">
    <property type="nucleotide sequence ID" value="XM_009692589.1"/>
</dbReference>
<accession>J4C8D2</accession>
<evidence type="ECO:0000313" key="3">
    <source>
        <dbReference type="EMBL" id="BAM40583.1"/>
    </source>
</evidence>
<feature type="compositionally biased region" description="Basic and acidic residues" evidence="1">
    <location>
        <begin position="838"/>
        <end position="848"/>
    </location>
</feature>
<dbReference type="OrthoDB" id="6109at2759"/>
<protein>
    <recommendedName>
        <fullName evidence="2">RSE1/DDB1/CPSF1 C-terminal domain-containing protein</fullName>
    </recommendedName>
</protein>
<dbReference type="GO" id="GO:0005634">
    <property type="term" value="C:nucleus"/>
    <property type="evidence" value="ECO:0007669"/>
    <property type="project" value="InterPro"/>
</dbReference>
<dbReference type="InterPro" id="IPR015943">
    <property type="entry name" value="WD40/YVTN_repeat-like_dom_sf"/>
</dbReference>
<feature type="region of interest" description="Disordered" evidence="1">
    <location>
        <begin position="1213"/>
        <end position="1253"/>
    </location>
</feature>
<dbReference type="Pfam" id="PF03178">
    <property type="entry name" value="CPSF_A"/>
    <property type="match status" value="1"/>
</dbReference>
<dbReference type="eggNOG" id="ENOG502SGT1">
    <property type="taxonomic scope" value="Eukaryota"/>
</dbReference>
<feature type="compositionally biased region" description="Basic residues" evidence="1">
    <location>
        <begin position="827"/>
        <end position="837"/>
    </location>
</feature>
<feature type="region of interest" description="Disordered" evidence="1">
    <location>
        <begin position="917"/>
        <end position="937"/>
    </location>
</feature>
<organism evidence="3 4">
    <name type="scientific">Theileria orientalis strain Shintoku</name>
    <dbReference type="NCBI Taxonomy" id="869250"/>
    <lineage>
        <taxon>Eukaryota</taxon>
        <taxon>Sar</taxon>
        <taxon>Alveolata</taxon>
        <taxon>Apicomplexa</taxon>
        <taxon>Aconoidasida</taxon>
        <taxon>Piroplasmida</taxon>
        <taxon>Theileriidae</taxon>
        <taxon>Theileria</taxon>
    </lineage>
</organism>
<dbReference type="InterPro" id="IPR004871">
    <property type="entry name" value="RSE1/DDB1/CPSF1_C"/>
</dbReference>
<evidence type="ECO:0000313" key="4">
    <source>
        <dbReference type="Proteomes" id="UP000003786"/>
    </source>
</evidence>
<name>J4C8D2_THEOR</name>
<feature type="compositionally biased region" description="Polar residues" evidence="1">
    <location>
        <begin position="1688"/>
        <end position="1702"/>
    </location>
</feature>
<feature type="compositionally biased region" description="Low complexity" evidence="1">
    <location>
        <begin position="1232"/>
        <end position="1246"/>
    </location>
</feature>
<feature type="compositionally biased region" description="Low complexity" evidence="1">
    <location>
        <begin position="811"/>
        <end position="826"/>
    </location>
</feature>
<keyword evidence="4" id="KW-1185">Reference proteome</keyword>
<dbReference type="Gene3D" id="2.130.10.10">
    <property type="entry name" value="YVTN repeat-like/Quinoprotein amine dehydrogenase"/>
    <property type="match status" value="2"/>
</dbReference>
<feature type="region of interest" description="Disordered" evidence="1">
    <location>
        <begin position="810"/>
        <end position="848"/>
    </location>
</feature>